<accession>A0ABP8HXK3</accession>
<gene>
    <name evidence="1" type="ORF">GCM10023165_31540</name>
</gene>
<dbReference type="EMBL" id="BAABGJ010000040">
    <property type="protein sequence ID" value="GAA4346788.1"/>
    <property type="molecule type" value="Genomic_DNA"/>
</dbReference>
<reference evidence="2" key="1">
    <citation type="journal article" date="2019" name="Int. J. Syst. Evol. Microbiol.">
        <title>The Global Catalogue of Microorganisms (GCM) 10K type strain sequencing project: providing services to taxonomists for standard genome sequencing and annotation.</title>
        <authorList>
            <consortium name="The Broad Institute Genomics Platform"/>
            <consortium name="The Broad Institute Genome Sequencing Center for Infectious Disease"/>
            <person name="Wu L."/>
            <person name="Ma J."/>
        </authorList>
    </citation>
    <scope>NUCLEOTIDE SEQUENCE [LARGE SCALE GENOMIC DNA]</scope>
    <source>
        <strain evidence="2">JCM 17804</strain>
    </source>
</reference>
<organism evidence="1 2">
    <name type="scientific">Variovorax defluvii</name>
    <dbReference type="NCBI Taxonomy" id="913761"/>
    <lineage>
        <taxon>Bacteria</taxon>
        <taxon>Pseudomonadati</taxon>
        <taxon>Pseudomonadota</taxon>
        <taxon>Betaproteobacteria</taxon>
        <taxon>Burkholderiales</taxon>
        <taxon>Comamonadaceae</taxon>
        <taxon>Variovorax</taxon>
    </lineage>
</organism>
<dbReference type="InterPro" id="IPR021783">
    <property type="entry name" value="DUF3348"/>
</dbReference>
<sequence>MLARMAHNSNAAETRDAGPGFADRLGEWLRWTDAISLSSALGASPSAAPRGARAATATLESECAGLRNALANAISADSVFTAPIKTAATDFPFYRRRYQARQQTMEMAIEPQRERLRAILAARSPDMARLAAVDAVMEQVLGVQEHNLLAGIPARLEKHFARLRRTEPVPDEAPEGEARPGPWLDLFRNDMRDLLLAELDFRLQPIEGLMEALRTE</sequence>
<evidence type="ECO:0000313" key="2">
    <source>
        <dbReference type="Proteomes" id="UP001500975"/>
    </source>
</evidence>
<comment type="caution">
    <text evidence="1">The sequence shown here is derived from an EMBL/GenBank/DDBJ whole genome shotgun (WGS) entry which is preliminary data.</text>
</comment>
<name>A0ABP8HXK3_9BURK</name>
<protein>
    <submittedName>
        <fullName evidence="1">DUF3348 domain-containing protein</fullName>
    </submittedName>
</protein>
<evidence type="ECO:0000313" key="1">
    <source>
        <dbReference type="EMBL" id="GAA4346788.1"/>
    </source>
</evidence>
<dbReference type="Pfam" id="PF11828">
    <property type="entry name" value="DUF3348"/>
    <property type="match status" value="1"/>
</dbReference>
<keyword evidence="2" id="KW-1185">Reference proteome</keyword>
<dbReference type="Proteomes" id="UP001500975">
    <property type="component" value="Unassembled WGS sequence"/>
</dbReference>
<proteinExistence type="predicted"/>